<keyword evidence="3" id="KW-1185">Reference proteome</keyword>
<sequence>MNENQIPYSIPSSDYWRPWLIGLLATGQLLMTLGVLAMEIGNAIVDLFRANVYSGFWSCPFMLAAVLATYAYVCMKRTRTKSFIALILQSISILVVLLVLAFLIAIIASNFSLCLGIQCSQEASTYFSITTYNFLKRAFILCEFLCAIIYIVFAFIYIFLFIQRYQKSTRVNPKAYVPSARTTIVRRRLPVSSRQARWKIGSNRLDVNERVYVLSSTLSTYSGAQQVCPICKHISLYIPQGNIVQCPKCAYQSPFVEHAQQ</sequence>
<dbReference type="AlphaFoldDB" id="A0A814N5Z4"/>
<evidence type="ECO:0000313" key="3">
    <source>
        <dbReference type="Proteomes" id="UP000663828"/>
    </source>
</evidence>
<feature type="transmembrane region" description="Helical" evidence="1">
    <location>
        <begin position="85"/>
        <end position="118"/>
    </location>
</feature>
<reference evidence="2" key="1">
    <citation type="submission" date="2021-02" db="EMBL/GenBank/DDBJ databases">
        <authorList>
            <person name="Nowell W R."/>
        </authorList>
    </citation>
    <scope>NUCLEOTIDE SEQUENCE</scope>
</reference>
<organism evidence="2 3">
    <name type="scientific">Adineta ricciae</name>
    <name type="common">Rotifer</name>
    <dbReference type="NCBI Taxonomy" id="249248"/>
    <lineage>
        <taxon>Eukaryota</taxon>
        <taxon>Metazoa</taxon>
        <taxon>Spiralia</taxon>
        <taxon>Gnathifera</taxon>
        <taxon>Rotifera</taxon>
        <taxon>Eurotatoria</taxon>
        <taxon>Bdelloidea</taxon>
        <taxon>Adinetida</taxon>
        <taxon>Adinetidae</taxon>
        <taxon>Adineta</taxon>
    </lineage>
</organism>
<feature type="transmembrane region" description="Helical" evidence="1">
    <location>
        <begin position="138"/>
        <end position="162"/>
    </location>
</feature>
<feature type="transmembrane region" description="Helical" evidence="1">
    <location>
        <begin position="20"/>
        <end position="40"/>
    </location>
</feature>
<protein>
    <submittedName>
        <fullName evidence="2">Uncharacterized protein</fullName>
    </submittedName>
</protein>
<evidence type="ECO:0000256" key="1">
    <source>
        <dbReference type="SAM" id="Phobius"/>
    </source>
</evidence>
<feature type="transmembrane region" description="Helical" evidence="1">
    <location>
        <begin position="52"/>
        <end position="73"/>
    </location>
</feature>
<gene>
    <name evidence="2" type="ORF">XAT740_LOCUS17698</name>
</gene>
<proteinExistence type="predicted"/>
<accession>A0A814N5Z4</accession>
<evidence type="ECO:0000313" key="2">
    <source>
        <dbReference type="EMBL" id="CAF1088311.1"/>
    </source>
</evidence>
<keyword evidence="1" id="KW-0472">Membrane</keyword>
<keyword evidence="1" id="KW-1133">Transmembrane helix</keyword>
<keyword evidence="1" id="KW-0812">Transmembrane</keyword>
<name>A0A814N5Z4_ADIRI</name>
<dbReference type="EMBL" id="CAJNOR010001161">
    <property type="protein sequence ID" value="CAF1088311.1"/>
    <property type="molecule type" value="Genomic_DNA"/>
</dbReference>
<comment type="caution">
    <text evidence="2">The sequence shown here is derived from an EMBL/GenBank/DDBJ whole genome shotgun (WGS) entry which is preliminary data.</text>
</comment>
<dbReference type="Proteomes" id="UP000663828">
    <property type="component" value="Unassembled WGS sequence"/>
</dbReference>